<dbReference type="SUPFAM" id="SSF46689">
    <property type="entry name" value="Homeodomain-like"/>
    <property type="match status" value="1"/>
</dbReference>
<dbReference type="OrthoDB" id="9795011at2"/>
<protein>
    <submittedName>
        <fullName evidence="4">DNA-binding transcriptional regulator, AcrR family</fullName>
    </submittedName>
</protein>
<dbReference type="PROSITE" id="PS50977">
    <property type="entry name" value="HTH_TETR_2"/>
    <property type="match status" value="1"/>
</dbReference>
<evidence type="ECO:0000256" key="2">
    <source>
        <dbReference type="PROSITE-ProRule" id="PRU00335"/>
    </source>
</evidence>
<keyword evidence="1 2" id="KW-0238">DNA-binding</keyword>
<dbReference type="Gene3D" id="1.10.357.10">
    <property type="entry name" value="Tetracycline Repressor, domain 2"/>
    <property type="match status" value="1"/>
</dbReference>
<feature type="DNA-binding region" description="H-T-H motif" evidence="2">
    <location>
        <begin position="36"/>
        <end position="55"/>
    </location>
</feature>
<evidence type="ECO:0000313" key="5">
    <source>
        <dbReference type="Proteomes" id="UP000199534"/>
    </source>
</evidence>
<reference evidence="4 5" key="1">
    <citation type="submission" date="2016-10" db="EMBL/GenBank/DDBJ databases">
        <authorList>
            <person name="de Groot N.N."/>
        </authorList>
    </citation>
    <scope>NUCLEOTIDE SEQUENCE [LARGE SCALE GENOMIC DNA]</scope>
    <source>
        <strain evidence="4 5">DSM 21019</strain>
    </source>
</reference>
<sequence>MDNAYLNTGRTNQKQETRDKILRAAQHFLDQGIDFSLEDVARQSGISRATVYRYYSNAELLAGEAVLDIKTKKPQLLAEEVKDRKLEDQILSIHDYYNGFAIANENAFRKYLATTLSSEPGKVDRGARRVKTLELVLQDSDFTKAERQELVNIFTVLMGVEPLIVMRDVCGLDVEESRRLLRLGSEMLLKGFLASKKV</sequence>
<evidence type="ECO:0000313" key="4">
    <source>
        <dbReference type="EMBL" id="SFR52489.1"/>
    </source>
</evidence>
<dbReference type="InterPro" id="IPR009057">
    <property type="entry name" value="Homeodomain-like_sf"/>
</dbReference>
<dbReference type="AlphaFoldDB" id="A0A1I6HDG2"/>
<dbReference type="Pfam" id="PF00440">
    <property type="entry name" value="TetR_N"/>
    <property type="match status" value="1"/>
</dbReference>
<dbReference type="GO" id="GO:0003677">
    <property type="term" value="F:DNA binding"/>
    <property type="evidence" value="ECO:0007669"/>
    <property type="project" value="UniProtKB-UniRule"/>
</dbReference>
<proteinExistence type="predicted"/>
<dbReference type="RefSeq" id="WP_092982977.1">
    <property type="nucleotide sequence ID" value="NZ_FOYQ01000002.1"/>
</dbReference>
<feature type="domain" description="HTH tetR-type" evidence="3">
    <location>
        <begin position="15"/>
        <end position="73"/>
    </location>
</feature>
<evidence type="ECO:0000256" key="1">
    <source>
        <dbReference type="ARBA" id="ARBA00023125"/>
    </source>
</evidence>
<gene>
    <name evidence="4" type="ORF">SAMN04490243_2597</name>
</gene>
<evidence type="ECO:0000259" key="3">
    <source>
        <dbReference type="PROSITE" id="PS50977"/>
    </source>
</evidence>
<dbReference type="Proteomes" id="UP000199534">
    <property type="component" value="Unassembled WGS sequence"/>
</dbReference>
<dbReference type="STRING" id="400055.SAMN04490243_2597"/>
<dbReference type="InterPro" id="IPR001647">
    <property type="entry name" value="HTH_TetR"/>
</dbReference>
<accession>A0A1I6HDG2</accession>
<dbReference type="EMBL" id="FOYQ01000002">
    <property type="protein sequence ID" value="SFR52489.1"/>
    <property type="molecule type" value="Genomic_DNA"/>
</dbReference>
<name>A0A1I6HDG2_9FLAO</name>
<keyword evidence="5" id="KW-1185">Reference proteome</keyword>
<organism evidence="4 5">
    <name type="scientific">Robiginitalea myxolifaciens</name>
    <dbReference type="NCBI Taxonomy" id="400055"/>
    <lineage>
        <taxon>Bacteria</taxon>
        <taxon>Pseudomonadati</taxon>
        <taxon>Bacteroidota</taxon>
        <taxon>Flavobacteriia</taxon>
        <taxon>Flavobacteriales</taxon>
        <taxon>Flavobacteriaceae</taxon>
        <taxon>Robiginitalea</taxon>
    </lineage>
</organism>